<sequence length="80" mass="9653">MNYHRNPSLNHKYKTLIKSQFYFQSLKTEPQTINEEKEKIVNLMKILKQEEILFSENSERDPIEKKKARSQKLSCECTIY</sequence>
<accession>A0BJU3</accession>
<protein>
    <submittedName>
        <fullName evidence="1">Uncharacterized protein</fullName>
    </submittedName>
</protein>
<dbReference type="HOGENOM" id="CLU_2594945_0_0_1"/>
<keyword evidence="2" id="KW-1185">Reference proteome</keyword>
<dbReference type="OrthoDB" id="303534at2759"/>
<gene>
    <name evidence="1" type="ORF">GSPATT00029439001</name>
</gene>
<dbReference type="Proteomes" id="UP000000600">
    <property type="component" value="Unassembled WGS sequence"/>
</dbReference>
<dbReference type="InParanoid" id="A0BJU3"/>
<name>A0BJU3_PARTE</name>
<proteinExistence type="predicted"/>
<dbReference type="AlphaFoldDB" id="A0BJU3"/>
<organism evidence="1 2">
    <name type="scientific">Paramecium tetraurelia</name>
    <dbReference type="NCBI Taxonomy" id="5888"/>
    <lineage>
        <taxon>Eukaryota</taxon>
        <taxon>Sar</taxon>
        <taxon>Alveolata</taxon>
        <taxon>Ciliophora</taxon>
        <taxon>Intramacronucleata</taxon>
        <taxon>Oligohymenophorea</taxon>
        <taxon>Peniculida</taxon>
        <taxon>Parameciidae</taxon>
        <taxon>Paramecium</taxon>
    </lineage>
</organism>
<dbReference type="RefSeq" id="XP_001426208.1">
    <property type="nucleotide sequence ID" value="XM_001426171.1"/>
</dbReference>
<dbReference type="GeneID" id="5011992"/>
<dbReference type="KEGG" id="ptm:GSPATT00029439001"/>
<evidence type="ECO:0000313" key="1">
    <source>
        <dbReference type="EMBL" id="CAK58810.1"/>
    </source>
</evidence>
<reference evidence="1 2" key="1">
    <citation type="journal article" date="2006" name="Nature">
        <title>Global trends of whole-genome duplications revealed by the ciliate Paramecium tetraurelia.</title>
        <authorList>
            <consortium name="Genoscope"/>
            <person name="Aury J.-M."/>
            <person name="Jaillon O."/>
            <person name="Duret L."/>
            <person name="Noel B."/>
            <person name="Jubin C."/>
            <person name="Porcel B.M."/>
            <person name="Segurens B."/>
            <person name="Daubin V."/>
            <person name="Anthouard V."/>
            <person name="Aiach N."/>
            <person name="Arnaiz O."/>
            <person name="Billaut A."/>
            <person name="Beisson J."/>
            <person name="Blanc I."/>
            <person name="Bouhouche K."/>
            <person name="Camara F."/>
            <person name="Duharcourt S."/>
            <person name="Guigo R."/>
            <person name="Gogendeau D."/>
            <person name="Katinka M."/>
            <person name="Keller A.-M."/>
            <person name="Kissmehl R."/>
            <person name="Klotz C."/>
            <person name="Koll F."/>
            <person name="Le Moue A."/>
            <person name="Lepere C."/>
            <person name="Malinsky S."/>
            <person name="Nowacki M."/>
            <person name="Nowak J.K."/>
            <person name="Plattner H."/>
            <person name="Poulain J."/>
            <person name="Ruiz F."/>
            <person name="Serrano V."/>
            <person name="Zagulski M."/>
            <person name="Dessen P."/>
            <person name="Betermier M."/>
            <person name="Weissenbach J."/>
            <person name="Scarpelli C."/>
            <person name="Schachter V."/>
            <person name="Sperling L."/>
            <person name="Meyer E."/>
            <person name="Cohen J."/>
            <person name="Wincker P."/>
        </authorList>
    </citation>
    <scope>NUCLEOTIDE SEQUENCE [LARGE SCALE GENOMIC DNA]</scope>
    <source>
        <strain evidence="1 2">Stock d4-2</strain>
    </source>
</reference>
<evidence type="ECO:0000313" key="2">
    <source>
        <dbReference type="Proteomes" id="UP000000600"/>
    </source>
</evidence>
<dbReference type="EMBL" id="CT867998">
    <property type="protein sequence ID" value="CAK58810.1"/>
    <property type="molecule type" value="Genomic_DNA"/>
</dbReference>
<dbReference type="OMA" id="SCECTIY"/>